<accession>A0A917X3I5</accession>
<dbReference type="GO" id="GO:0006071">
    <property type="term" value="P:glycerol metabolic process"/>
    <property type="evidence" value="ECO:0007669"/>
    <property type="project" value="UniProtKB-KW"/>
</dbReference>
<dbReference type="Proteomes" id="UP000608890">
    <property type="component" value="Unassembled WGS sequence"/>
</dbReference>
<dbReference type="SUPFAM" id="SSF46785">
    <property type="entry name" value="Winged helix' DNA-binding domain"/>
    <property type="match status" value="1"/>
</dbReference>
<feature type="domain" description="HTH iclR-type" evidence="7">
    <location>
        <begin position="11"/>
        <end position="73"/>
    </location>
</feature>
<dbReference type="EMBL" id="BMNB01000048">
    <property type="protein sequence ID" value="GGM65918.1"/>
    <property type="molecule type" value="Genomic_DNA"/>
</dbReference>
<dbReference type="FunFam" id="1.10.10.10:FF:000056">
    <property type="entry name" value="IclR family transcriptional regulator"/>
    <property type="match status" value="1"/>
</dbReference>
<dbReference type="GO" id="GO:0003700">
    <property type="term" value="F:DNA-binding transcription factor activity"/>
    <property type="evidence" value="ECO:0007669"/>
    <property type="project" value="TreeGrafter"/>
</dbReference>
<dbReference type="InterPro" id="IPR005471">
    <property type="entry name" value="Tscrpt_reg_IclR_N"/>
</dbReference>
<evidence type="ECO:0000256" key="2">
    <source>
        <dbReference type="ARBA" id="ARBA00023015"/>
    </source>
</evidence>
<reference evidence="9" key="2">
    <citation type="submission" date="2020-09" db="EMBL/GenBank/DDBJ databases">
        <authorList>
            <person name="Sun Q."/>
            <person name="Zhou Y."/>
        </authorList>
    </citation>
    <scope>NUCLEOTIDE SEQUENCE</scope>
    <source>
        <strain evidence="9">CGMCC 4.7312</strain>
    </source>
</reference>
<comment type="caution">
    <text evidence="9">The sequence shown here is derived from an EMBL/GenBank/DDBJ whole genome shotgun (WGS) entry which is preliminary data.</text>
</comment>
<dbReference type="InterPro" id="IPR014757">
    <property type="entry name" value="Tscrpt_reg_IclR_C"/>
</dbReference>
<dbReference type="InterPro" id="IPR036390">
    <property type="entry name" value="WH_DNA-bd_sf"/>
</dbReference>
<dbReference type="PROSITE" id="PS51077">
    <property type="entry name" value="HTH_ICLR"/>
    <property type="match status" value="1"/>
</dbReference>
<evidence type="ECO:0000313" key="9">
    <source>
        <dbReference type="EMBL" id="GGM65918.1"/>
    </source>
</evidence>
<dbReference type="PROSITE" id="PS51078">
    <property type="entry name" value="ICLR_ED"/>
    <property type="match status" value="1"/>
</dbReference>
<organism evidence="9 10">
    <name type="scientific">Micromonospora sonchi</name>
    <dbReference type="NCBI Taxonomy" id="1763543"/>
    <lineage>
        <taxon>Bacteria</taxon>
        <taxon>Bacillati</taxon>
        <taxon>Actinomycetota</taxon>
        <taxon>Actinomycetes</taxon>
        <taxon>Micromonosporales</taxon>
        <taxon>Micromonosporaceae</taxon>
        <taxon>Micromonospora</taxon>
    </lineage>
</organism>
<dbReference type="SUPFAM" id="SSF55781">
    <property type="entry name" value="GAF domain-like"/>
    <property type="match status" value="1"/>
</dbReference>
<gene>
    <name evidence="9" type="ORF">GCM10011608_58970</name>
</gene>
<dbReference type="Gene3D" id="3.30.450.40">
    <property type="match status" value="1"/>
</dbReference>
<evidence type="ECO:0000259" key="7">
    <source>
        <dbReference type="PROSITE" id="PS51077"/>
    </source>
</evidence>
<evidence type="ECO:0000256" key="1">
    <source>
        <dbReference type="ARBA" id="ARBA00022798"/>
    </source>
</evidence>
<dbReference type="InterPro" id="IPR050707">
    <property type="entry name" value="HTH_MetabolicPath_Reg"/>
</dbReference>
<keyword evidence="2" id="KW-0805">Transcription regulation</keyword>
<keyword evidence="4" id="KW-0804">Transcription</keyword>
<evidence type="ECO:0000256" key="3">
    <source>
        <dbReference type="ARBA" id="ARBA00023125"/>
    </source>
</evidence>
<keyword evidence="1" id="KW-0319">Glycerol metabolism</keyword>
<proteinExistence type="predicted"/>
<evidence type="ECO:0000256" key="6">
    <source>
        <dbReference type="ARBA" id="ARBA00070406"/>
    </source>
</evidence>
<sequence length="267" mass="29332">MPETEDLAPSVKSARRVMDLLDLLAGQPAGLTFVEIREHLELPKSSLHLLLRTMTDRGYIAADARSRRFHLGVRVWEVGQGFVRGADLAMVAHEYLVAAKEELGETVQLAILDGLENIYIAKVDAEHPLQLVSKVGRRLPAHATGLGKVLLAYVDEDDLLERLRHVELERFTEKTVVDHEELFGDLKAIRQQGYGLDDGEFTAGVYCIAVPVLDHTGRVVAAMSCSVPNVRLSASEEGTRQVALILHRHAEQLSRRLGGSGLPLPGA</sequence>
<reference evidence="9" key="1">
    <citation type="journal article" date="2014" name="Int. J. Syst. Evol. Microbiol.">
        <title>Complete genome sequence of Corynebacterium casei LMG S-19264T (=DSM 44701T), isolated from a smear-ripened cheese.</title>
        <authorList>
            <consortium name="US DOE Joint Genome Institute (JGI-PGF)"/>
            <person name="Walter F."/>
            <person name="Albersmeier A."/>
            <person name="Kalinowski J."/>
            <person name="Ruckert C."/>
        </authorList>
    </citation>
    <scope>NUCLEOTIDE SEQUENCE</scope>
    <source>
        <strain evidence="9">CGMCC 4.7312</strain>
    </source>
</reference>
<keyword evidence="10" id="KW-1185">Reference proteome</keyword>
<dbReference type="PANTHER" id="PTHR30136:SF24">
    <property type="entry name" value="HTH-TYPE TRANSCRIPTIONAL REPRESSOR ALLR"/>
    <property type="match status" value="1"/>
</dbReference>
<evidence type="ECO:0000259" key="8">
    <source>
        <dbReference type="PROSITE" id="PS51078"/>
    </source>
</evidence>
<dbReference type="Pfam" id="PF09339">
    <property type="entry name" value="HTH_IclR"/>
    <property type="match status" value="1"/>
</dbReference>
<keyword evidence="3" id="KW-0238">DNA-binding</keyword>
<dbReference type="PANTHER" id="PTHR30136">
    <property type="entry name" value="HELIX-TURN-HELIX TRANSCRIPTIONAL REGULATOR, ICLR FAMILY"/>
    <property type="match status" value="1"/>
</dbReference>
<dbReference type="SMART" id="SM00346">
    <property type="entry name" value="HTH_ICLR"/>
    <property type="match status" value="1"/>
</dbReference>
<protein>
    <recommendedName>
        <fullName evidence="6">Glycerol operon regulatory protein</fullName>
    </recommendedName>
</protein>
<dbReference type="GO" id="GO:0045892">
    <property type="term" value="P:negative regulation of DNA-templated transcription"/>
    <property type="evidence" value="ECO:0007669"/>
    <property type="project" value="TreeGrafter"/>
</dbReference>
<dbReference type="AlphaFoldDB" id="A0A917X3I5"/>
<dbReference type="InterPro" id="IPR036388">
    <property type="entry name" value="WH-like_DNA-bd_sf"/>
</dbReference>
<evidence type="ECO:0000313" key="10">
    <source>
        <dbReference type="Proteomes" id="UP000608890"/>
    </source>
</evidence>
<dbReference type="RefSeq" id="WP_189050253.1">
    <property type="nucleotide sequence ID" value="NZ_BMNB01000048.1"/>
</dbReference>
<evidence type="ECO:0000256" key="5">
    <source>
        <dbReference type="ARBA" id="ARBA00058938"/>
    </source>
</evidence>
<evidence type="ECO:0000256" key="4">
    <source>
        <dbReference type="ARBA" id="ARBA00023163"/>
    </source>
</evidence>
<dbReference type="Gene3D" id="1.10.10.10">
    <property type="entry name" value="Winged helix-like DNA-binding domain superfamily/Winged helix DNA-binding domain"/>
    <property type="match status" value="1"/>
</dbReference>
<dbReference type="Pfam" id="PF01614">
    <property type="entry name" value="IclR_C"/>
    <property type="match status" value="1"/>
</dbReference>
<dbReference type="InterPro" id="IPR029016">
    <property type="entry name" value="GAF-like_dom_sf"/>
</dbReference>
<comment type="function">
    <text evidence="5">May be an activator protein for the gylABX operon.</text>
</comment>
<dbReference type="GO" id="GO:0003677">
    <property type="term" value="F:DNA binding"/>
    <property type="evidence" value="ECO:0007669"/>
    <property type="project" value="UniProtKB-KW"/>
</dbReference>
<name>A0A917X3I5_9ACTN</name>
<feature type="domain" description="IclR-ED" evidence="8">
    <location>
        <begin position="74"/>
        <end position="259"/>
    </location>
</feature>